<dbReference type="SUPFAM" id="SSF47226">
    <property type="entry name" value="Histidine-containing phosphotransfer domain, HPT domain"/>
    <property type="match status" value="1"/>
</dbReference>
<evidence type="ECO:0000313" key="1">
    <source>
        <dbReference type="EMBL" id="MBN7813075.1"/>
    </source>
</evidence>
<reference evidence="1 2" key="1">
    <citation type="submission" date="2021-03" db="EMBL/GenBank/DDBJ databases">
        <title>novel species isolated from a fishpond in China.</title>
        <authorList>
            <person name="Lu H."/>
            <person name="Cai Z."/>
        </authorList>
    </citation>
    <scope>NUCLEOTIDE SEQUENCE [LARGE SCALE GENOMIC DNA]</scope>
    <source>
        <strain evidence="1 2">H41</strain>
    </source>
</reference>
<evidence type="ECO:0008006" key="3">
    <source>
        <dbReference type="Google" id="ProtNLM"/>
    </source>
</evidence>
<organism evidence="1 2">
    <name type="scientific">Algoriphagus oliviformis</name>
    <dbReference type="NCBI Taxonomy" id="2811231"/>
    <lineage>
        <taxon>Bacteria</taxon>
        <taxon>Pseudomonadati</taxon>
        <taxon>Bacteroidota</taxon>
        <taxon>Cytophagia</taxon>
        <taxon>Cytophagales</taxon>
        <taxon>Cyclobacteriaceae</taxon>
        <taxon>Algoriphagus</taxon>
    </lineage>
</organism>
<proteinExistence type="predicted"/>
<protein>
    <recommendedName>
        <fullName evidence="3">Hpt domain-containing protein</fullName>
    </recommendedName>
</protein>
<name>A0ABS3C8B6_9BACT</name>
<keyword evidence="2" id="KW-1185">Reference proteome</keyword>
<dbReference type="Proteomes" id="UP000664317">
    <property type="component" value="Unassembled WGS sequence"/>
</dbReference>
<sequence length="106" mass="12470">MEPTFSYLDNLSGENREFKMRIIKIILTELPKELELYHFALSLKNHFWASEIVHRINQKISFLQMNEAVNLVDIHEVQLRAGSTTYVDAFNEIVNTILEFLENSQK</sequence>
<dbReference type="InterPro" id="IPR036641">
    <property type="entry name" value="HPT_dom_sf"/>
</dbReference>
<gene>
    <name evidence="1" type="ORF">J0A68_19125</name>
</gene>
<comment type="caution">
    <text evidence="1">The sequence shown here is derived from an EMBL/GenBank/DDBJ whole genome shotgun (WGS) entry which is preliminary data.</text>
</comment>
<dbReference type="EMBL" id="JAFKCT010000010">
    <property type="protein sequence ID" value="MBN7813075.1"/>
    <property type="molecule type" value="Genomic_DNA"/>
</dbReference>
<evidence type="ECO:0000313" key="2">
    <source>
        <dbReference type="Proteomes" id="UP000664317"/>
    </source>
</evidence>
<accession>A0ABS3C8B6</accession>
<dbReference type="RefSeq" id="WP_206579852.1">
    <property type="nucleotide sequence ID" value="NZ_JAFKCT010000010.1"/>
</dbReference>